<evidence type="ECO:0000313" key="3">
    <source>
        <dbReference type="Proteomes" id="UP000826234"/>
    </source>
</evidence>
<evidence type="ECO:0000256" key="1">
    <source>
        <dbReference type="SAM" id="SignalP"/>
    </source>
</evidence>
<feature type="non-terminal residue" evidence="2">
    <location>
        <position position="100"/>
    </location>
</feature>
<comment type="caution">
    <text evidence="2">The sequence shown here is derived from an EMBL/GenBank/DDBJ whole genome shotgun (WGS) entry which is preliminary data.</text>
</comment>
<keyword evidence="3" id="KW-1185">Reference proteome</keyword>
<name>A0ABQ7SE84_PHRPL</name>
<organism evidence="2 3">
    <name type="scientific">Phrynosoma platyrhinos</name>
    <name type="common">Desert horned lizard</name>
    <dbReference type="NCBI Taxonomy" id="52577"/>
    <lineage>
        <taxon>Eukaryota</taxon>
        <taxon>Metazoa</taxon>
        <taxon>Chordata</taxon>
        <taxon>Craniata</taxon>
        <taxon>Vertebrata</taxon>
        <taxon>Euteleostomi</taxon>
        <taxon>Lepidosauria</taxon>
        <taxon>Squamata</taxon>
        <taxon>Bifurcata</taxon>
        <taxon>Unidentata</taxon>
        <taxon>Episquamata</taxon>
        <taxon>Toxicofera</taxon>
        <taxon>Iguania</taxon>
        <taxon>Phrynosomatidae</taxon>
        <taxon>Phrynosomatinae</taxon>
        <taxon>Phrynosoma</taxon>
    </lineage>
</organism>
<feature type="chain" id="PRO_5046972316" evidence="1">
    <location>
        <begin position="20"/>
        <end position="100"/>
    </location>
</feature>
<sequence length="100" mass="11558">MKAALLSLLLGCLYGLHDAVEVPVMPDVDMQRRRNLWPGACDFSGHRLQDVLRRPLPKKGRPPSAFVRKKEVSNEVKQKFEAFVKRLGLNPKQLFYRREV</sequence>
<accession>A0ABQ7SE84</accession>
<dbReference type="Proteomes" id="UP000826234">
    <property type="component" value="Unassembled WGS sequence"/>
</dbReference>
<keyword evidence="1" id="KW-0732">Signal</keyword>
<reference evidence="2 3" key="1">
    <citation type="journal article" date="2022" name="Gigascience">
        <title>A chromosome-level genome assembly and annotation of the desert horned lizard, Phrynosoma platyrhinos, provides insight into chromosomal rearrangements among reptiles.</title>
        <authorList>
            <person name="Koochekian N."/>
            <person name="Ascanio A."/>
            <person name="Farleigh K."/>
            <person name="Card D.C."/>
            <person name="Schield D.R."/>
            <person name="Castoe T.A."/>
            <person name="Jezkova T."/>
        </authorList>
    </citation>
    <scope>NUCLEOTIDE SEQUENCE [LARGE SCALE GENOMIC DNA]</scope>
    <source>
        <strain evidence="2">NK-2021</strain>
    </source>
</reference>
<feature type="signal peptide" evidence="1">
    <location>
        <begin position="1"/>
        <end position="19"/>
    </location>
</feature>
<protein>
    <submittedName>
        <fullName evidence="2">Uncharacterized protein</fullName>
    </submittedName>
</protein>
<proteinExistence type="predicted"/>
<dbReference type="EMBL" id="JAIPUX010005291">
    <property type="protein sequence ID" value="KAH0615635.1"/>
    <property type="molecule type" value="Genomic_DNA"/>
</dbReference>
<gene>
    <name evidence="2" type="ORF">JD844_005096</name>
</gene>
<evidence type="ECO:0000313" key="2">
    <source>
        <dbReference type="EMBL" id="KAH0615635.1"/>
    </source>
</evidence>